<dbReference type="AlphaFoldDB" id="A0A8W8P2K6"/>
<reference evidence="1" key="1">
    <citation type="submission" date="2022-08" db="UniProtKB">
        <authorList>
            <consortium name="EnsemblMetazoa"/>
        </authorList>
    </citation>
    <scope>IDENTIFICATION</scope>
    <source>
        <strain evidence="1">05x7-T-G4-1.051#20</strain>
    </source>
</reference>
<name>A0A8W8P2K6_MAGGI</name>
<evidence type="ECO:0000313" key="2">
    <source>
        <dbReference type="Proteomes" id="UP000005408"/>
    </source>
</evidence>
<keyword evidence="2" id="KW-1185">Reference proteome</keyword>
<evidence type="ECO:0000313" key="1">
    <source>
        <dbReference type="EnsemblMetazoa" id="G8442.1:cds"/>
    </source>
</evidence>
<organism evidence="1 2">
    <name type="scientific">Magallana gigas</name>
    <name type="common">Pacific oyster</name>
    <name type="synonym">Crassostrea gigas</name>
    <dbReference type="NCBI Taxonomy" id="29159"/>
    <lineage>
        <taxon>Eukaryota</taxon>
        <taxon>Metazoa</taxon>
        <taxon>Spiralia</taxon>
        <taxon>Lophotrochozoa</taxon>
        <taxon>Mollusca</taxon>
        <taxon>Bivalvia</taxon>
        <taxon>Autobranchia</taxon>
        <taxon>Pteriomorphia</taxon>
        <taxon>Ostreida</taxon>
        <taxon>Ostreoidea</taxon>
        <taxon>Ostreidae</taxon>
        <taxon>Magallana</taxon>
    </lineage>
</organism>
<accession>A0A8W8P2K6</accession>
<protein>
    <submittedName>
        <fullName evidence="1">Uncharacterized protein</fullName>
    </submittedName>
</protein>
<proteinExistence type="predicted"/>
<sequence length="147" mass="16361">MNYIFKTEPSESIIITKNLEVGQELLDRAELIANPPSAVTIPIKKAKTSPVKTLVSIQGRVVSTTIQEKEPPSSSLEGTVVGYEVGDNCFTVLFTIGEDFQTFKIVLDILVEFLECTDEEVEYTLQQNLPFSCRQQVKDNSVESITN</sequence>
<dbReference type="EnsemblMetazoa" id="G8442.1">
    <property type="protein sequence ID" value="G8442.1:cds"/>
    <property type="gene ID" value="G8442"/>
</dbReference>
<dbReference type="Proteomes" id="UP000005408">
    <property type="component" value="Unassembled WGS sequence"/>
</dbReference>